<dbReference type="Proteomes" id="UP000239554">
    <property type="component" value="Chromosome"/>
</dbReference>
<name>A0A7U5TGZ0_ECOLX</name>
<gene>
    <name evidence="1" type="ORF">C3F40_03870</name>
</gene>
<dbReference type="EMBL" id="CP026399">
    <property type="protein sequence ID" value="AUY01029.1"/>
    <property type="molecule type" value="Genomic_DNA"/>
</dbReference>
<dbReference type="AlphaFoldDB" id="A0A7U5TGZ0"/>
<evidence type="ECO:0000313" key="2">
    <source>
        <dbReference type="Proteomes" id="UP000239554"/>
    </source>
</evidence>
<sequence length="85" mass="9512">MKTAGIKDNDVMYKTNYPRGCAFKCLQLRTNLKAEPSIYRVELIDRNNEKILMGGRQLLADAITLYTDLCTLSASEIDAAFASMC</sequence>
<protein>
    <submittedName>
        <fullName evidence="1">Uncharacterized protein</fullName>
    </submittedName>
</protein>
<proteinExistence type="predicted"/>
<evidence type="ECO:0000313" key="1">
    <source>
        <dbReference type="EMBL" id="AUY01029.1"/>
    </source>
</evidence>
<dbReference type="RefSeq" id="WP_104457399.1">
    <property type="nucleotide sequence ID" value="NZ_CP026399.1"/>
</dbReference>
<organism evidence="1 2">
    <name type="scientific">Escherichia coli</name>
    <dbReference type="NCBI Taxonomy" id="562"/>
    <lineage>
        <taxon>Bacteria</taxon>
        <taxon>Pseudomonadati</taxon>
        <taxon>Pseudomonadota</taxon>
        <taxon>Gammaproteobacteria</taxon>
        <taxon>Enterobacterales</taxon>
        <taxon>Enterobacteriaceae</taxon>
        <taxon>Escherichia</taxon>
    </lineage>
</organism>
<reference evidence="1 2" key="1">
    <citation type="journal article" date="2018" name="MBio">
        <title>Genomic Analysis of Hospital Plumbing Reveals Diverse Reservoir of Bacterial Plasmids Conferring Carbapenem Resistance.</title>
        <authorList>
            <consortium name="NISC Comparative Sequencing Program"/>
            <person name="Weingarten R.A."/>
            <person name="Johnson R.C."/>
            <person name="Conlan S."/>
            <person name="Ramsburg A.M."/>
            <person name="Dekker J.P."/>
            <person name="Lau A.F."/>
            <person name="Khil P."/>
            <person name="Odom R.T."/>
            <person name="Deming C."/>
            <person name="Park M."/>
            <person name="Thomas P.J."/>
            <person name="Henderson D.K."/>
            <person name="Palmore T.N."/>
            <person name="Segre J.A."/>
            <person name="Frank K.M."/>
        </authorList>
    </citation>
    <scope>NUCLEOTIDE SEQUENCE [LARGE SCALE GENOMIC DNA]</scope>
    <source>
        <strain evidence="1 2">ECONIH4</strain>
    </source>
</reference>
<accession>A0A7U5TGZ0</accession>